<dbReference type="AlphaFoldDB" id="A0A4R2IZ77"/>
<keyword evidence="1" id="KW-0805">Transcription regulation</keyword>
<dbReference type="RefSeq" id="WP_132124910.1">
    <property type="nucleotide sequence ID" value="NZ_SLWS01000014.1"/>
</dbReference>
<organism evidence="6 7">
    <name type="scientific">Actinocrispum wychmicini</name>
    <dbReference type="NCBI Taxonomy" id="1213861"/>
    <lineage>
        <taxon>Bacteria</taxon>
        <taxon>Bacillati</taxon>
        <taxon>Actinomycetota</taxon>
        <taxon>Actinomycetes</taxon>
        <taxon>Pseudonocardiales</taxon>
        <taxon>Pseudonocardiaceae</taxon>
        <taxon>Actinocrispum</taxon>
    </lineage>
</organism>
<dbReference type="PANTHER" id="PTHR35807">
    <property type="entry name" value="TRANSCRIPTIONAL REGULATOR REDD-RELATED"/>
    <property type="match status" value="1"/>
</dbReference>
<dbReference type="InterPro" id="IPR011990">
    <property type="entry name" value="TPR-like_helical_dom_sf"/>
</dbReference>
<dbReference type="Gene3D" id="1.10.10.10">
    <property type="entry name" value="Winged helix-like DNA-binding domain superfamily/Winged helix DNA-binding domain"/>
    <property type="match status" value="1"/>
</dbReference>
<dbReference type="Pfam" id="PF01476">
    <property type="entry name" value="LysM"/>
    <property type="match status" value="1"/>
</dbReference>
<feature type="domain" description="LysM" evidence="5">
    <location>
        <begin position="160"/>
        <end position="216"/>
    </location>
</feature>
<feature type="compositionally biased region" description="Pro residues" evidence="3">
    <location>
        <begin position="219"/>
        <end position="240"/>
    </location>
</feature>
<dbReference type="CDD" id="cd00118">
    <property type="entry name" value="LysM"/>
    <property type="match status" value="1"/>
</dbReference>
<dbReference type="GO" id="GO:0003677">
    <property type="term" value="F:DNA binding"/>
    <property type="evidence" value="ECO:0007669"/>
    <property type="project" value="UniProtKB-KW"/>
</dbReference>
<keyword evidence="6" id="KW-0238">DNA-binding</keyword>
<dbReference type="PANTHER" id="PTHR35807:SF1">
    <property type="entry name" value="TRANSCRIPTIONAL REGULATOR REDD"/>
    <property type="match status" value="1"/>
</dbReference>
<feature type="transmembrane region" description="Helical" evidence="4">
    <location>
        <begin position="71"/>
        <end position="96"/>
    </location>
</feature>
<accession>A0A4R2IZ77</accession>
<dbReference type="InterPro" id="IPR051677">
    <property type="entry name" value="AfsR-DnrI-RedD_regulator"/>
</dbReference>
<dbReference type="SMART" id="SM01043">
    <property type="entry name" value="BTAD"/>
    <property type="match status" value="1"/>
</dbReference>
<feature type="region of interest" description="Disordered" evidence="3">
    <location>
        <begin position="560"/>
        <end position="655"/>
    </location>
</feature>
<dbReference type="InterPro" id="IPR036388">
    <property type="entry name" value="WH-like_DNA-bd_sf"/>
</dbReference>
<keyword evidence="4" id="KW-0812">Transmembrane</keyword>
<dbReference type="EMBL" id="SLWS01000014">
    <property type="protein sequence ID" value="TCO49648.1"/>
    <property type="molecule type" value="Genomic_DNA"/>
</dbReference>
<keyword evidence="4" id="KW-0472">Membrane</keyword>
<dbReference type="OrthoDB" id="8444614at2"/>
<reference evidence="6 7" key="1">
    <citation type="submission" date="2019-03" db="EMBL/GenBank/DDBJ databases">
        <title>Genomic Encyclopedia of Type Strains, Phase IV (KMG-IV): sequencing the most valuable type-strain genomes for metagenomic binning, comparative biology and taxonomic classification.</title>
        <authorList>
            <person name="Goeker M."/>
        </authorList>
    </citation>
    <scope>NUCLEOTIDE SEQUENCE [LARGE SCALE GENOMIC DNA]</scope>
    <source>
        <strain evidence="6 7">DSM 45934</strain>
    </source>
</reference>
<evidence type="ECO:0000256" key="4">
    <source>
        <dbReference type="SAM" id="Phobius"/>
    </source>
</evidence>
<evidence type="ECO:0000313" key="6">
    <source>
        <dbReference type="EMBL" id="TCO49648.1"/>
    </source>
</evidence>
<proteinExistence type="predicted"/>
<protein>
    <submittedName>
        <fullName evidence="6">DNA-binding SARP family transcriptional activator</fullName>
    </submittedName>
</protein>
<keyword evidence="2" id="KW-0804">Transcription</keyword>
<feature type="region of interest" description="Disordered" evidence="3">
    <location>
        <begin position="219"/>
        <end position="263"/>
    </location>
</feature>
<feature type="region of interest" description="Disordered" evidence="3">
    <location>
        <begin position="908"/>
        <end position="931"/>
    </location>
</feature>
<dbReference type="SUPFAM" id="SSF46894">
    <property type="entry name" value="C-terminal effector domain of the bipartite response regulators"/>
    <property type="match status" value="1"/>
</dbReference>
<name>A0A4R2IZ77_9PSEU</name>
<feature type="transmembrane region" description="Helical" evidence="4">
    <location>
        <begin position="7"/>
        <end position="27"/>
    </location>
</feature>
<dbReference type="PROSITE" id="PS51782">
    <property type="entry name" value="LYSM"/>
    <property type="match status" value="1"/>
</dbReference>
<dbReference type="Proteomes" id="UP000295680">
    <property type="component" value="Unassembled WGS sequence"/>
</dbReference>
<evidence type="ECO:0000256" key="3">
    <source>
        <dbReference type="SAM" id="MobiDB-lite"/>
    </source>
</evidence>
<dbReference type="Gene3D" id="1.25.40.10">
    <property type="entry name" value="Tetratricopeptide repeat domain"/>
    <property type="match status" value="1"/>
</dbReference>
<dbReference type="InterPro" id="IPR018392">
    <property type="entry name" value="LysM"/>
</dbReference>
<gene>
    <name evidence="6" type="ORF">EV192_11413</name>
</gene>
<keyword evidence="4" id="KW-1133">Transmembrane helix</keyword>
<dbReference type="GO" id="GO:0006355">
    <property type="term" value="P:regulation of DNA-templated transcription"/>
    <property type="evidence" value="ECO:0007669"/>
    <property type="project" value="InterPro"/>
</dbReference>
<dbReference type="InterPro" id="IPR016032">
    <property type="entry name" value="Sig_transdc_resp-reg_C-effctor"/>
</dbReference>
<evidence type="ECO:0000259" key="5">
    <source>
        <dbReference type="PROSITE" id="PS51782"/>
    </source>
</evidence>
<evidence type="ECO:0000256" key="1">
    <source>
        <dbReference type="ARBA" id="ARBA00023015"/>
    </source>
</evidence>
<feature type="compositionally biased region" description="Polar residues" evidence="3">
    <location>
        <begin position="609"/>
        <end position="619"/>
    </location>
</feature>
<dbReference type="InterPro" id="IPR036779">
    <property type="entry name" value="LysM_dom_sf"/>
</dbReference>
<dbReference type="Gene3D" id="3.10.350.10">
    <property type="entry name" value="LysM domain"/>
    <property type="match status" value="1"/>
</dbReference>
<sequence>MTIGKHAIKAAGAIVVLATFAVGLPWLNTSTGGRLAALLPRSWPNLSDPQLLDHTWASLRWSFVDGTAWPWLAHVTLWCVWLIGLYWIVADIVAVVRRGAVQVGRRVAAWTPRTWVSGLVATIIIALANTAASADAVAPSAATTLVITQPVPPGPGLRPVEIQVQPHDTLWDIARRELGDGTRWHDLWDWNRGVLQRDGRALTRPHLIRPGWTLVAYVPPPPPAPPSTTAAPPPQVPPNPASTTNPPLLDEHTAPQPANPRQAHGIQLSTGAYVSLALAAAITSAVTSVLVWRRRHYRVGSGTRADLHQPFAPVVRALRVAHDDGQPAVDDVEYIDLTPPPPQRHLTAVPSREQDHKHRRISARVGVRAGHVLAVNVAATRGLGLTGPGAINTARALLVHLLAEHQHSTGIRVIIPACDLRFVIGGAGVDRLPSTVLVVDSLDAALAETEATLLTRTRTRHALQQTAPLRAPAPLVLIARPLPQAEGRLRAVLDNGTTLGMAGILLGQWQPGVTICVRADGTVTDTSPGIGDPLAGARLFTLPGPDVSALLAVLRDAEGPADGLTRDQPPLVPEQPTVERTQPASTPPPAPHGHAVIASTPRTPRRDVQSVSMDAQLQPATPRFAQGRTDNRGTAATDVVGPHRRPSQVDQPIEPKPDTVVARRPLAIRVLGRVHLIRQEEDGEYELSGVLTPKYREMILCLALHPQGVRREALNDAVWPDSRPPRAYNSFHNTLSVLRRAVSDATRGAITNFVLNHDGRYRLNADLVTVDLWHLQHSLHAQPRAGGHDQDRFDEVIELYQAHLAEDLTARWIEPFRESLRRDVLDALGAVIRSHRDTNPDTELVLLERARKLDRYNEGIYRDIIRTQARLGQFDAIPRTLALLATTLEEIGHQPGTETRILADVLSHRGSTPRPDAATNTTPGASTERRP</sequence>
<evidence type="ECO:0000256" key="2">
    <source>
        <dbReference type="ARBA" id="ARBA00023163"/>
    </source>
</evidence>
<comment type="caution">
    <text evidence="6">The sequence shown here is derived from an EMBL/GenBank/DDBJ whole genome shotgun (WGS) entry which is preliminary data.</text>
</comment>
<keyword evidence="7" id="KW-1185">Reference proteome</keyword>
<evidence type="ECO:0000313" key="7">
    <source>
        <dbReference type="Proteomes" id="UP000295680"/>
    </source>
</evidence>
<dbReference type="InterPro" id="IPR005158">
    <property type="entry name" value="BTAD"/>
</dbReference>